<dbReference type="Proteomes" id="UP001230328">
    <property type="component" value="Unassembled WGS sequence"/>
</dbReference>
<sequence length="91" mass="9744">MSTDLDWFKSSYSGGEGECLEVALQWSKSSYSGSEGECIEIAIAQTAPATPTTIHIRDSKTPTAPTLKVTPTAWSAFLPYASARGGRNRDS</sequence>
<evidence type="ECO:0000313" key="2">
    <source>
        <dbReference type="EMBL" id="MDQ1027252.1"/>
    </source>
</evidence>
<dbReference type="RefSeq" id="WP_307522604.1">
    <property type="nucleotide sequence ID" value="NZ_JAUSZI010000002.1"/>
</dbReference>
<dbReference type="EMBL" id="JAUSZI010000002">
    <property type="protein sequence ID" value="MDQ1027252.1"/>
    <property type="molecule type" value="Genomic_DNA"/>
</dbReference>
<proteinExistence type="predicted"/>
<dbReference type="InterPro" id="IPR007278">
    <property type="entry name" value="DUF397"/>
</dbReference>
<organism evidence="2 3">
    <name type="scientific">Streptomyces umbrinus</name>
    <dbReference type="NCBI Taxonomy" id="67370"/>
    <lineage>
        <taxon>Bacteria</taxon>
        <taxon>Bacillati</taxon>
        <taxon>Actinomycetota</taxon>
        <taxon>Actinomycetes</taxon>
        <taxon>Kitasatosporales</taxon>
        <taxon>Streptomycetaceae</taxon>
        <taxon>Streptomyces</taxon>
        <taxon>Streptomyces phaeochromogenes group</taxon>
    </lineage>
</organism>
<evidence type="ECO:0000259" key="1">
    <source>
        <dbReference type="Pfam" id="PF04149"/>
    </source>
</evidence>
<name>A0ABU0SUR7_9ACTN</name>
<keyword evidence="3" id="KW-1185">Reference proteome</keyword>
<feature type="domain" description="DUF397" evidence="1">
    <location>
        <begin position="6"/>
        <end position="23"/>
    </location>
</feature>
<protein>
    <recommendedName>
        <fullName evidence="1">DUF397 domain-containing protein</fullName>
    </recommendedName>
</protein>
<comment type="caution">
    <text evidence="2">The sequence shown here is derived from an EMBL/GenBank/DDBJ whole genome shotgun (WGS) entry which is preliminary data.</text>
</comment>
<reference evidence="2 3" key="1">
    <citation type="submission" date="2023-07" db="EMBL/GenBank/DDBJ databases">
        <title>Comparative genomics of wheat-associated soil bacteria to identify genetic determinants of phenazine resistance.</title>
        <authorList>
            <person name="Mouncey N."/>
        </authorList>
    </citation>
    <scope>NUCLEOTIDE SEQUENCE [LARGE SCALE GENOMIC DNA]</scope>
    <source>
        <strain evidence="2 3">V2I4</strain>
    </source>
</reference>
<feature type="domain" description="DUF397" evidence="1">
    <location>
        <begin position="24"/>
        <end position="78"/>
    </location>
</feature>
<dbReference type="Pfam" id="PF04149">
    <property type="entry name" value="DUF397"/>
    <property type="match status" value="2"/>
</dbReference>
<evidence type="ECO:0000313" key="3">
    <source>
        <dbReference type="Proteomes" id="UP001230328"/>
    </source>
</evidence>
<gene>
    <name evidence="2" type="ORF">QF035_004834</name>
</gene>
<accession>A0ABU0SUR7</accession>